<keyword evidence="4" id="KW-1185">Reference proteome</keyword>
<evidence type="ECO:0000313" key="4">
    <source>
        <dbReference type="Proteomes" id="UP001148313"/>
    </source>
</evidence>
<proteinExistence type="predicted"/>
<evidence type="ECO:0000256" key="2">
    <source>
        <dbReference type="SAM" id="Phobius"/>
    </source>
</evidence>
<keyword evidence="2" id="KW-1133">Transmembrane helix</keyword>
<name>A0ABT4VTN0_9HYPH</name>
<evidence type="ECO:0000313" key="3">
    <source>
        <dbReference type="EMBL" id="MDA4848054.1"/>
    </source>
</evidence>
<feature type="transmembrane region" description="Helical" evidence="2">
    <location>
        <begin position="14"/>
        <end position="35"/>
    </location>
</feature>
<dbReference type="EMBL" id="JAPJZH010000018">
    <property type="protein sequence ID" value="MDA4848054.1"/>
    <property type="molecule type" value="Genomic_DNA"/>
</dbReference>
<accession>A0ABT4VTN0</accession>
<feature type="compositionally biased region" description="Low complexity" evidence="1">
    <location>
        <begin position="235"/>
        <end position="253"/>
    </location>
</feature>
<comment type="caution">
    <text evidence="3">The sequence shown here is derived from an EMBL/GenBank/DDBJ whole genome shotgun (WGS) entry which is preliminary data.</text>
</comment>
<gene>
    <name evidence="3" type="ORF">OOZ53_22040</name>
</gene>
<keyword evidence="2" id="KW-0812">Transmembrane</keyword>
<evidence type="ECO:0000256" key="1">
    <source>
        <dbReference type="SAM" id="MobiDB-lite"/>
    </source>
</evidence>
<protein>
    <submittedName>
        <fullName evidence="3">Thermonuclease family protein</fullName>
    </submittedName>
</protein>
<keyword evidence="2" id="KW-0472">Membrane</keyword>
<dbReference type="Proteomes" id="UP001148313">
    <property type="component" value="Unassembled WGS sequence"/>
</dbReference>
<reference evidence="3" key="1">
    <citation type="submission" date="2022-11" db="EMBL/GenBank/DDBJ databases">
        <title>Hoeflea poritis sp. nov., isolated from scleractinian coral Porites lutea.</title>
        <authorList>
            <person name="Zhang G."/>
            <person name="Wei Q."/>
            <person name="Cai L."/>
        </authorList>
    </citation>
    <scope>NUCLEOTIDE SEQUENCE</scope>
    <source>
        <strain evidence="3">E7-10</strain>
    </source>
</reference>
<dbReference type="SUPFAM" id="SSF50199">
    <property type="entry name" value="Staphylococcal nuclease"/>
    <property type="match status" value="1"/>
</dbReference>
<dbReference type="RefSeq" id="WP_271091898.1">
    <property type="nucleotide sequence ID" value="NZ_JAPJZH010000018.1"/>
</dbReference>
<sequence>MGQPVMLRPGPGRFLRPVAILAIVLAVGFALYLLAPDPSGNSRGDAAGPVWSDESPNEIAGAADGAAPRAIAPEQFATPFAQNAVQLERIAPRAPLTPTVERATGPRPTLLHKPLVIAAGEIVFPEGGLRLKGIVVTDPDDTCTDQEGRLWPCGIIARTAFRNFVGGRSLSCNLPEERWREIIVVTCLVGKQDPAAWLASRGWARAFVGSRYADLGATAQKEARGIFGSDPRGASSVPDSGQSVSSDSVSPLQDPLPVPLR</sequence>
<feature type="region of interest" description="Disordered" evidence="1">
    <location>
        <begin position="43"/>
        <end position="65"/>
    </location>
</feature>
<feature type="region of interest" description="Disordered" evidence="1">
    <location>
        <begin position="224"/>
        <end position="261"/>
    </location>
</feature>
<dbReference type="InterPro" id="IPR035437">
    <property type="entry name" value="SNase_OB-fold_sf"/>
</dbReference>
<organism evidence="3 4">
    <name type="scientific">Hoeflea poritis</name>
    <dbReference type="NCBI Taxonomy" id="2993659"/>
    <lineage>
        <taxon>Bacteria</taxon>
        <taxon>Pseudomonadati</taxon>
        <taxon>Pseudomonadota</taxon>
        <taxon>Alphaproteobacteria</taxon>
        <taxon>Hyphomicrobiales</taxon>
        <taxon>Rhizobiaceae</taxon>
        <taxon>Hoeflea</taxon>
    </lineage>
</organism>